<accession>A0A2T9Y2B9</accession>
<evidence type="ECO:0000313" key="2">
    <source>
        <dbReference type="EMBL" id="PVU86485.1"/>
    </source>
</evidence>
<name>A0A2T9Y2B9_9FUNG</name>
<sequence length="378" mass="42433">MEDANNNEIISLLTTEIKRCGDFDSLRNEVLNLFHTWEENAEFNKSVLKSIDELRKTEDPNSMDLLQLENKILEALEKDGVWEDLRSKANLKLHESKDFTDLVDSKVINAIKTLFSVETLKLGLLLKEISLDFEPKMLYDHDENGSKEPNPSSTPISNFVESTDIKTYSISNTIIKPDNYSESRFRTKTYHGEKPELDSNIIFVGNVVAASIPLSTIAESIVENDDTYKQSNAKTGWDTAYFEKNLLVIAQIKSVDMEEGTCQVTLVYDQSINRNYSYKVSFREIYQLIGKKNKLVAGDQVYIIKSDFSSLGSSHYDTSHFNLGTAIETKSNGKCMVGICNMGNSKSGIVVSVDSDDIVVASDIPEDTRNTLVIPNAN</sequence>
<dbReference type="InterPro" id="IPR055264">
    <property type="entry name" value="BOD1/SHG1_dom"/>
</dbReference>
<evidence type="ECO:0000313" key="3">
    <source>
        <dbReference type="EMBL" id="PVU91124.1"/>
    </source>
</evidence>
<protein>
    <recommendedName>
        <fullName evidence="1">BOD1/SHG1 domain-containing protein</fullName>
    </recommendedName>
</protein>
<dbReference type="Proteomes" id="UP000245699">
    <property type="component" value="Unassembled WGS sequence"/>
</dbReference>
<dbReference type="AlphaFoldDB" id="A0A2T9Y2B9"/>
<dbReference type="Pfam" id="PF05205">
    <property type="entry name" value="COMPASS-Shg1"/>
    <property type="match status" value="1"/>
</dbReference>
<proteinExistence type="predicted"/>
<dbReference type="EMBL" id="MBFT01000441">
    <property type="protein sequence ID" value="PVU91124.1"/>
    <property type="molecule type" value="Genomic_DNA"/>
</dbReference>
<organism evidence="2 4">
    <name type="scientific">Furculomyces boomerangus</name>
    <dbReference type="NCBI Taxonomy" id="61424"/>
    <lineage>
        <taxon>Eukaryota</taxon>
        <taxon>Fungi</taxon>
        <taxon>Fungi incertae sedis</taxon>
        <taxon>Zoopagomycota</taxon>
        <taxon>Kickxellomycotina</taxon>
        <taxon>Harpellomycetes</taxon>
        <taxon>Harpellales</taxon>
        <taxon>Harpellaceae</taxon>
        <taxon>Furculomyces</taxon>
    </lineage>
</organism>
<gene>
    <name evidence="3" type="ORF">BB559_004271</name>
    <name evidence="2" type="ORF">BB559_006502</name>
</gene>
<evidence type="ECO:0000313" key="4">
    <source>
        <dbReference type="Proteomes" id="UP000245699"/>
    </source>
</evidence>
<feature type="domain" description="BOD1/SHG1" evidence="1">
    <location>
        <begin position="13"/>
        <end position="88"/>
    </location>
</feature>
<keyword evidence="4" id="KW-1185">Reference proteome</keyword>
<dbReference type="EMBL" id="MBFT01000905">
    <property type="protein sequence ID" value="PVU86485.1"/>
    <property type="molecule type" value="Genomic_DNA"/>
</dbReference>
<dbReference type="OrthoDB" id="5752263at2759"/>
<comment type="caution">
    <text evidence="2">The sequence shown here is derived from an EMBL/GenBank/DDBJ whole genome shotgun (WGS) entry which is preliminary data.</text>
</comment>
<evidence type="ECO:0000259" key="1">
    <source>
        <dbReference type="Pfam" id="PF05205"/>
    </source>
</evidence>
<reference evidence="2 4" key="1">
    <citation type="journal article" date="2018" name="MBio">
        <title>Comparative Genomics Reveals the Core Gene Toolbox for the Fungus-Insect Symbiosis.</title>
        <authorList>
            <person name="Wang Y."/>
            <person name="Stata M."/>
            <person name="Wang W."/>
            <person name="Stajich J.E."/>
            <person name="White M.M."/>
            <person name="Moncalvo J.M."/>
        </authorList>
    </citation>
    <scope>NUCLEOTIDE SEQUENCE [LARGE SCALE GENOMIC DNA]</scope>
    <source>
        <strain evidence="2 4">AUS-77-4</strain>
    </source>
</reference>